<reference evidence="1" key="1">
    <citation type="submission" date="2019-10" db="EMBL/GenBank/DDBJ databases">
        <authorList>
            <person name="Zhang R."/>
            <person name="Pan Y."/>
            <person name="Wang J."/>
            <person name="Ma R."/>
            <person name="Yu S."/>
        </authorList>
    </citation>
    <scope>NUCLEOTIDE SEQUENCE</scope>
    <source>
        <strain evidence="1">LA-IB0</strain>
        <tissue evidence="1">Leaf</tissue>
    </source>
</reference>
<dbReference type="Proteomes" id="UP000826271">
    <property type="component" value="Unassembled WGS sequence"/>
</dbReference>
<accession>A0AAV6WDF7</accession>
<evidence type="ECO:0000313" key="1">
    <source>
        <dbReference type="EMBL" id="KAG8368729.1"/>
    </source>
</evidence>
<name>A0AAV6WDF7_9LAMI</name>
<dbReference type="PROSITE" id="PS51257">
    <property type="entry name" value="PROKAR_LIPOPROTEIN"/>
    <property type="match status" value="1"/>
</dbReference>
<organism evidence="1 2">
    <name type="scientific">Buddleja alternifolia</name>
    <dbReference type="NCBI Taxonomy" id="168488"/>
    <lineage>
        <taxon>Eukaryota</taxon>
        <taxon>Viridiplantae</taxon>
        <taxon>Streptophyta</taxon>
        <taxon>Embryophyta</taxon>
        <taxon>Tracheophyta</taxon>
        <taxon>Spermatophyta</taxon>
        <taxon>Magnoliopsida</taxon>
        <taxon>eudicotyledons</taxon>
        <taxon>Gunneridae</taxon>
        <taxon>Pentapetalae</taxon>
        <taxon>asterids</taxon>
        <taxon>lamiids</taxon>
        <taxon>Lamiales</taxon>
        <taxon>Scrophulariaceae</taxon>
        <taxon>Buddlejeae</taxon>
        <taxon>Buddleja</taxon>
    </lineage>
</organism>
<dbReference type="AlphaFoldDB" id="A0AAV6WDF7"/>
<gene>
    <name evidence="1" type="ORF">BUALT_Bualt15G0076200</name>
</gene>
<protein>
    <submittedName>
        <fullName evidence="1">Uncharacterized protein</fullName>
    </submittedName>
</protein>
<proteinExistence type="predicted"/>
<keyword evidence="2" id="KW-1185">Reference proteome</keyword>
<evidence type="ECO:0000313" key="2">
    <source>
        <dbReference type="Proteomes" id="UP000826271"/>
    </source>
</evidence>
<comment type="caution">
    <text evidence="1">The sequence shown here is derived from an EMBL/GenBank/DDBJ whole genome shotgun (WGS) entry which is preliminary data.</text>
</comment>
<sequence>MESRLTKPEFDAVLQLIQLSGGCTDDFEVFWVNFEAKKEEEEEEESSVVGESSSAILSSSLINDPEKSCLDDEALPRRKPKFGSIIDIYRKTQPLINNRAQKKVRIN</sequence>
<dbReference type="EMBL" id="WHWC01000015">
    <property type="protein sequence ID" value="KAG8368729.1"/>
    <property type="molecule type" value="Genomic_DNA"/>
</dbReference>